<evidence type="ECO:0000256" key="1">
    <source>
        <dbReference type="SAM" id="Coils"/>
    </source>
</evidence>
<feature type="region of interest" description="Disordered" evidence="2">
    <location>
        <begin position="1"/>
        <end position="55"/>
    </location>
</feature>
<keyword evidence="1" id="KW-0175">Coiled coil</keyword>
<evidence type="ECO:0000256" key="2">
    <source>
        <dbReference type="SAM" id="MobiDB-lite"/>
    </source>
</evidence>
<sequence>MFSGYQNKKKQKETANAFEKLSKSAWKSTERLESLTRSKDPGYDQQETDVHNLSIKPRPKSFVMLSPSPSTYPADARKSKSINNGKYLKTLYLEEFCIDKRSLNSTSITDDKMHFNDFGTTQLEEYITQKAKEVGISLDTSQLSSDEELETLQSILRQISNKMNEGYSQKINKESEKTSAANKELKILNDDAAWIEDTCNQITQKLQQLENELESEQMLQVNLSQLKEDLESVANNILKPTDDTWRPKLDELCQVIKVDSQQIRNNIHHICKMFMGTSWEKELRKRAEKCFDGGDKAAFQRMKFNYTTLFQLFFPAHSCSDEFVIACSRLAKFYVFPPPSPKHSELSSAPEIASPTTENPKPDLPCTLVSKLLPPLHFNSRQLGDRFLFDIQQATKYFQTDSLYLYKSYDEHRTTKGHGTCSCILCQNSTQHKHSPSQCNFCLVHQYHNRKSERDKEFCSCGNCNHFSNYLRGLRFLTNDFSDGTKYTPSRSGSFQEQPFVKEKKTFNKLIGGLLFDNNNSSGNSNKKR</sequence>
<proteinExistence type="predicted"/>
<feature type="coiled-coil region" evidence="1">
    <location>
        <begin position="171"/>
        <end position="236"/>
    </location>
</feature>
<name>A0A0B7NQ67_9FUNG</name>
<dbReference type="AlphaFoldDB" id="A0A0B7NQ67"/>
<evidence type="ECO:0000313" key="4">
    <source>
        <dbReference type="Proteomes" id="UP000054107"/>
    </source>
</evidence>
<feature type="compositionally biased region" description="Basic and acidic residues" evidence="2">
    <location>
        <begin position="28"/>
        <end position="42"/>
    </location>
</feature>
<gene>
    <name evidence="3" type="primary">PARPA_11426.1 scaffold 44101</name>
</gene>
<dbReference type="OrthoDB" id="2230983at2759"/>
<accession>A0A0B7NQ67</accession>
<protein>
    <submittedName>
        <fullName evidence="3">Uncharacterized protein</fullName>
    </submittedName>
</protein>
<organism evidence="3 4">
    <name type="scientific">Parasitella parasitica</name>
    <dbReference type="NCBI Taxonomy" id="35722"/>
    <lineage>
        <taxon>Eukaryota</taxon>
        <taxon>Fungi</taxon>
        <taxon>Fungi incertae sedis</taxon>
        <taxon>Mucoromycota</taxon>
        <taxon>Mucoromycotina</taxon>
        <taxon>Mucoromycetes</taxon>
        <taxon>Mucorales</taxon>
        <taxon>Mucorineae</taxon>
        <taxon>Mucoraceae</taxon>
        <taxon>Parasitella</taxon>
    </lineage>
</organism>
<dbReference type="EMBL" id="LN733608">
    <property type="protein sequence ID" value="CEP17134.1"/>
    <property type="molecule type" value="Genomic_DNA"/>
</dbReference>
<dbReference type="Proteomes" id="UP000054107">
    <property type="component" value="Unassembled WGS sequence"/>
</dbReference>
<evidence type="ECO:0000313" key="3">
    <source>
        <dbReference type="EMBL" id="CEP17134.1"/>
    </source>
</evidence>
<reference evidence="3 4" key="1">
    <citation type="submission" date="2014-09" db="EMBL/GenBank/DDBJ databases">
        <authorList>
            <person name="Ellenberger Sabrina"/>
        </authorList>
    </citation>
    <scope>NUCLEOTIDE SEQUENCE [LARGE SCALE GENOMIC DNA]</scope>
    <source>
        <strain evidence="3 4">CBS 412.66</strain>
    </source>
</reference>
<keyword evidence="4" id="KW-1185">Reference proteome</keyword>